<dbReference type="EC" id="2.3.2.2" evidence="6"/>
<name>A0A7U9TIU5_9MOLU</name>
<keyword evidence="6" id="KW-0317">Glutathione biosynthesis</keyword>
<comment type="subunit">
    <text evidence="6">This enzyme consists of two polypeptide chains, which are synthesized in precursor form from a single polypeptide.</text>
</comment>
<dbReference type="EMBL" id="AP024412">
    <property type="protein sequence ID" value="BCR36312.1"/>
    <property type="molecule type" value="Genomic_DNA"/>
</dbReference>
<dbReference type="GO" id="GO:0006750">
    <property type="term" value="P:glutathione biosynthetic process"/>
    <property type="evidence" value="ECO:0007669"/>
    <property type="project" value="UniProtKB-KW"/>
</dbReference>
<comment type="PTM">
    <text evidence="6">Cleaved by autocatalysis into a large and a small subunit.</text>
</comment>
<dbReference type="SUPFAM" id="SSF56235">
    <property type="entry name" value="N-terminal nucleophile aminohydrolases (Ntn hydrolases)"/>
    <property type="match status" value="1"/>
</dbReference>
<comment type="catalytic activity">
    <reaction evidence="3 6">
        <text>an N-terminal (5-L-glutamyl)-[peptide] + an alpha-amino acid = 5-L-glutamyl amino acid + an N-terminal L-alpha-aminoacyl-[peptide]</text>
        <dbReference type="Rhea" id="RHEA:23904"/>
        <dbReference type="Rhea" id="RHEA-COMP:9780"/>
        <dbReference type="Rhea" id="RHEA-COMP:9795"/>
        <dbReference type="ChEBI" id="CHEBI:77644"/>
        <dbReference type="ChEBI" id="CHEBI:78597"/>
        <dbReference type="ChEBI" id="CHEBI:78599"/>
        <dbReference type="ChEBI" id="CHEBI:78608"/>
        <dbReference type="EC" id="2.3.2.2"/>
    </reaction>
</comment>
<evidence type="ECO:0000256" key="6">
    <source>
        <dbReference type="RuleBase" id="RU368036"/>
    </source>
</evidence>
<evidence type="ECO:0000256" key="2">
    <source>
        <dbReference type="ARBA" id="ARBA00001089"/>
    </source>
</evidence>
<dbReference type="KEGG" id="manr:MPAN_012050"/>
<dbReference type="PRINTS" id="PR01210">
    <property type="entry name" value="GGTRANSPTASE"/>
</dbReference>
<dbReference type="GO" id="GO:0006751">
    <property type="term" value="P:glutathione catabolic process"/>
    <property type="evidence" value="ECO:0007669"/>
    <property type="project" value="UniProtKB-UniRule"/>
</dbReference>
<dbReference type="InterPro" id="IPR029055">
    <property type="entry name" value="Ntn_hydrolases_N"/>
</dbReference>
<keyword evidence="8" id="KW-1185">Reference proteome</keyword>
<dbReference type="Pfam" id="PF01019">
    <property type="entry name" value="G_glu_transpept"/>
    <property type="match status" value="1"/>
</dbReference>
<dbReference type="InterPro" id="IPR052896">
    <property type="entry name" value="GGT-like_enzyme"/>
</dbReference>
<feature type="binding site" evidence="5">
    <location>
        <position position="429"/>
    </location>
    <ligand>
        <name>L-glutamate</name>
        <dbReference type="ChEBI" id="CHEBI:29985"/>
    </ligand>
</feature>
<dbReference type="AlphaFoldDB" id="A0A7U9TIU5"/>
<dbReference type="GO" id="GO:0036374">
    <property type="term" value="F:glutathione hydrolase activity"/>
    <property type="evidence" value="ECO:0007669"/>
    <property type="project" value="UniProtKB-UniRule"/>
</dbReference>
<evidence type="ECO:0000256" key="4">
    <source>
        <dbReference type="PIRSR" id="PIRSR600101-1"/>
    </source>
</evidence>
<keyword evidence="6" id="KW-0012">Acyltransferase</keyword>
<evidence type="ECO:0000313" key="8">
    <source>
        <dbReference type="Proteomes" id="UP000620133"/>
    </source>
</evidence>
<keyword evidence="6" id="KW-0378">Hydrolase</keyword>
<feature type="active site" description="Nucleophile" evidence="4">
    <location>
        <position position="346"/>
    </location>
</feature>
<evidence type="ECO:0000313" key="7">
    <source>
        <dbReference type="EMBL" id="BCR36312.1"/>
    </source>
</evidence>
<evidence type="ECO:0000256" key="3">
    <source>
        <dbReference type="ARBA" id="ARBA00047417"/>
    </source>
</evidence>
<comment type="similarity">
    <text evidence="6">Belongs to the gamma-glutamyltransferase family.</text>
</comment>
<dbReference type="Gene3D" id="3.60.20.40">
    <property type="match status" value="1"/>
</dbReference>
<dbReference type="Proteomes" id="UP000620133">
    <property type="component" value="Chromosome"/>
</dbReference>
<accession>A0A7U9TIU5</accession>
<dbReference type="GO" id="GO:0103068">
    <property type="term" value="F:leukotriene C4 gamma-glutamyl transferase activity"/>
    <property type="evidence" value="ECO:0007669"/>
    <property type="project" value="UniProtKB-EC"/>
</dbReference>
<dbReference type="UniPathway" id="UPA00204"/>
<dbReference type="RefSeq" id="WP_176238870.1">
    <property type="nucleotide sequence ID" value="NZ_AP024412.1"/>
</dbReference>
<dbReference type="InterPro" id="IPR000101">
    <property type="entry name" value="GGT_peptidase"/>
</dbReference>
<dbReference type="NCBIfam" id="TIGR00066">
    <property type="entry name" value="g_glut_trans"/>
    <property type="match status" value="1"/>
</dbReference>
<keyword evidence="6" id="KW-0865">Zymogen</keyword>
<dbReference type="Gene3D" id="1.10.246.230">
    <property type="match status" value="1"/>
</dbReference>
<reference evidence="7" key="1">
    <citation type="submission" date="2021-01" db="EMBL/GenBank/DDBJ databases">
        <title>Draft genome sequence of Acholeplasmataceae bacterium strain Mahy22.</title>
        <authorList>
            <person name="Watanabe M."/>
            <person name="Kojima H."/>
            <person name="Fukui M."/>
        </authorList>
    </citation>
    <scope>NUCLEOTIDE SEQUENCE</scope>
    <source>
        <strain evidence="7">Mahy22</strain>
    </source>
</reference>
<comment type="catalytic activity">
    <reaction evidence="1 6">
        <text>an S-substituted glutathione + H2O = an S-substituted L-cysteinylglycine + L-glutamate</text>
        <dbReference type="Rhea" id="RHEA:59468"/>
        <dbReference type="ChEBI" id="CHEBI:15377"/>
        <dbReference type="ChEBI" id="CHEBI:29985"/>
        <dbReference type="ChEBI" id="CHEBI:90779"/>
        <dbReference type="ChEBI" id="CHEBI:143103"/>
        <dbReference type="EC" id="3.4.19.13"/>
    </reaction>
</comment>
<keyword evidence="6" id="KW-0808">Transferase</keyword>
<dbReference type="PANTHER" id="PTHR43881:SF1">
    <property type="entry name" value="GAMMA-GLUTAMYLTRANSPEPTIDASE (AFU_ORTHOLOGUE AFUA_4G13580)"/>
    <property type="match status" value="1"/>
</dbReference>
<sequence length="525" mass="58015">MNKYNSNKTPVLAKHGVVATSEPNAANAGLEILKKGGNAIDAAIATAAALTVCEPTSNGIGGDNFAIIWYKGKLIGMNSSGKSPALLSMDVLKEKGLSELPRFGFLPVTVPGVVKGWAELSKKYGKLSFKEVLAPAIRLAKDGYKISATVASNWKRAKQIYEKNLNDDMFKYWFETFGNVPDVGDDVVLKDHAKSLEDIANTFGDSFYNGNIADKIESFSIKYGGLIRKSDLSAHKVNWVHPISTSYRGYDLYELPPNTQGIIGLMGLNILENHKFNETDSVDTYHQYIESIKLAFSDGLNYIADPEYMKISVDDMLSKSYAKQRYEKINENAQIPKCGDPKSSGTVYLATADKDGNMVSFIQSNYMGFGSGLVVPHTGITLQNRGHNFSMDEKSVNYIGPNKKPYHTIIPGFIMKDKLPVGPFGVMGGFMQPQGHLQVISSMLDFNLDPQEALDRPRFQWIKENTIYVEPNLDESIIKGLKEKGHDVIIQPDLGHFGRGQIILKKDENYIAATEIRCDGTICSY</sequence>
<dbReference type="EC" id="3.4.19.13" evidence="6"/>
<protein>
    <recommendedName>
        <fullName evidence="6">Glutathione hydrolase proenzyme</fullName>
        <ecNumber evidence="6">2.3.2.2</ecNumber>
        <ecNumber evidence="6">3.4.19.13</ecNumber>
    </recommendedName>
    <component>
        <recommendedName>
            <fullName evidence="6">Glutathione hydrolase large chain</fullName>
        </recommendedName>
    </component>
    <component>
        <recommendedName>
            <fullName evidence="6">Glutathione hydrolase small chain</fullName>
        </recommendedName>
    </component>
</protein>
<evidence type="ECO:0000256" key="5">
    <source>
        <dbReference type="PIRSR" id="PIRSR600101-2"/>
    </source>
</evidence>
<comment type="catalytic activity">
    <reaction evidence="2 6">
        <text>glutathione + H2O = L-cysteinylglycine + L-glutamate</text>
        <dbReference type="Rhea" id="RHEA:28807"/>
        <dbReference type="ChEBI" id="CHEBI:15377"/>
        <dbReference type="ChEBI" id="CHEBI:29985"/>
        <dbReference type="ChEBI" id="CHEBI:57925"/>
        <dbReference type="ChEBI" id="CHEBI:61694"/>
        <dbReference type="EC" id="3.4.19.13"/>
    </reaction>
</comment>
<organism evidence="7 8">
    <name type="scientific">Mariniplasma anaerobium</name>
    <dbReference type="NCBI Taxonomy" id="2735436"/>
    <lineage>
        <taxon>Bacteria</taxon>
        <taxon>Bacillati</taxon>
        <taxon>Mycoplasmatota</taxon>
        <taxon>Mollicutes</taxon>
        <taxon>Acholeplasmatales</taxon>
        <taxon>Acholeplasmataceae</taxon>
        <taxon>Mariniplasma</taxon>
    </lineage>
</organism>
<dbReference type="PANTHER" id="PTHR43881">
    <property type="entry name" value="GAMMA-GLUTAMYLTRANSPEPTIDASE (AFU_ORTHOLOGUE AFUA_4G13580)"/>
    <property type="match status" value="1"/>
</dbReference>
<proteinExistence type="inferred from homology"/>
<comment type="pathway">
    <text evidence="6">Sulfur metabolism; glutathione metabolism.</text>
</comment>
<gene>
    <name evidence="7" type="primary">ggt</name>
    <name evidence="7" type="ORF">MPAN_012050</name>
</gene>
<evidence type="ECO:0000256" key="1">
    <source>
        <dbReference type="ARBA" id="ARBA00001049"/>
    </source>
</evidence>
<dbReference type="InterPro" id="IPR043137">
    <property type="entry name" value="GGT_ssub_C"/>
</dbReference>